<evidence type="ECO:0000313" key="2">
    <source>
        <dbReference type="EMBL" id="KAF7273766.1"/>
    </source>
</evidence>
<reference evidence="2" key="1">
    <citation type="submission" date="2020-08" db="EMBL/GenBank/DDBJ databases">
        <title>Genome sequencing and assembly of the red palm weevil Rhynchophorus ferrugineus.</title>
        <authorList>
            <person name="Dias G.B."/>
            <person name="Bergman C.M."/>
            <person name="Manee M."/>
        </authorList>
    </citation>
    <scope>NUCLEOTIDE SEQUENCE</scope>
    <source>
        <strain evidence="2">AA-2017</strain>
        <tissue evidence="2">Whole larva</tissue>
    </source>
</reference>
<dbReference type="AlphaFoldDB" id="A0A834M9V4"/>
<accession>A0A834M9V4</accession>
<protein>
    <submittedName>
        <fullName evidence="2">Uncharacterized protein</fullName>
    </submittedName>
</protein>
<sequence>MNRISSKPFMTYDGRIRRSVTTESRKKKKKTPESPWYWHRVRSRSLEIQIGARDALSNRVDGFVEDLRFEFYGRPCCIECAGSFSRWNSGRTG</sequence>
<dbReference type="EMBL" id="JAACXV010013302">
    <property type="protein sequence ID" value="KAF7273766.1"/>
    <property type="molecule type" value="Genomic_DNA"/>
</dbReference>
<evidence type="ECO:0000313" key="3">
    <source>
        <dbReference type="Proteomes" id="UP000625711"/>
    </source>
</evidence>
<gene>
    <name evidence="2" type="ORF">GWI33_013547</name>
</gene>
<dbReference type="Proteomes" id="UP000625711">
    <property type="component" value="Unassembled WGS sequence"/>
</dbReference>
<proteinExistence type="predicted"/>
<comment type="caution">
    <text evidence="2">The sequence shown here is derived from an EMBL/GenBank/DDBJ whole genome shotgun (WGS) entry which is preliminary data.</text>
</comment>
<organism evidence="2 3">
    <name type="scientific">Rhynchophorus ferrugineus</name>
    <name type="common">Red palm weevil</name>
    <name type="synonym">Curculio ferrugineus</name>
    <dbReference type="NCBI Taxonomy" id="354439"/>
    <lineage>
        <taxon>Eukaryota</taxon>
        <taxon>Metazoa</taxon>
        <taxon>Ecdysozoa</taxon>
        <taxon>Arthropoda</taxon>
        <taxon>Hexapoda</taxon>
        <taxon>Insecta</taxon>
        <taxon>Pterygota</taxon>
        <taxon>Neoptera</taxon>
        <taxon>Endopterygota</taxon>
        <taxon>Coleoptera</taxon>
        <taxon>Polyphaga</taxon>
        <taxon>Cucujiformia</taxon>
        <taxon>Curculionidae</taxon>
        <taxon>Dryophthorinae</taxon>
        <taxon>Rhynchophorus</taxon>
    </lineage>
</organism>
<evidence type="ECO:0000256" key="1">
    <source>
        <dbReference type="SAM" id="MobiDB-lite"/>
    </source>
</evidence>
<feature type="region of interest" description="Disordered" evidence="1">
    <location>
        <begin position="1"/>
        <end position="34"/>
    </location>
</feature>
<name>A0A834M9V4_RHYFE</name>
<keyword evidence="3" id="KW-1185">Reference proteome</keyword>